<proteinExistence type="predicted"/>
<accession>A0AC58IDY5</accession>
<dbReference type="RefSeq" id="XP_073792439.1">
    <property type="nucleotide sequence ID" value="XM_073936338.1"/>
</dbReference>
<reference evidence="2" key="1">
    <citation type="submission" date="2025-08" db="UniProtKB">
        <authorList>
            <consortium name="RefSeq"/>
        </authorList>
    </citation>
    <scope>IDENTIFICATION</scope>
    <source>
        <strain evidence="2">Tuebingen</strain>
        <tissue evidence="2">Fibroblasts and whole tissue</tissue>
    </source>
</reference>
<evidence type="ECO:0000313" key="1">
    <source>
        <dbReference type="Proteomes" id="UP000000437"/>
    </source>
</evidence>
<protein>
    <submittedName>
        <fullName evidence="2">Guanylate cyclase activator 1Ab.1 isoform X1</fullName>
    </submittedName>
</protein>
<dbReference type="Proteomes" id="UP000000437">
    <property type="component" value="Chromosome 22"/>
</dbReference>
<evidence type="ECO:0000313" key="2">
    <source>
        <dbReference type="RefSeq" id="XP_073792439.1"/>
    </source>
</evidence>
<sequence length="226" mass="25512">MAPEPPDRDHAHSRQCESEPCTVLTLLSMGNSSSMSATELSACKCHQWYRKFMTECPSGQLTFYEFKKFFGLKNLSEKSNAYVNTMFKTFDIDDDGCIDFMEYVAALSLVLKGGVQQKLRWYFKLFDMDGSGCIDKDELLLIFKAVQAINGAEPEISAEDLADMVFNKIDVNGDGELSLEEFMEGISADEKISEMLTQSLDLTRIVSNIYNDSYIEQEAEIIEDQA</sequence>
<gene>
    <name evidence="2" type="primary">guca1ab.1</name>
    <name evidence="2" type="synonym">gcap5</name>
    <name evidence="2" type="synonym">guca1e</name>
    <name evidence="2" type="synonym">zgc:66243</name>
</gene>
<keyword evidence="1" id="KW-1185">Reference proteome</keyword>
<name>A0AC58IDY5_DANRE</name>
<organism evidence="1 2">
    <name type="scientific">Danio rerio</name>
    <name type="common">Zebrafish</name>
    <name type="synonym">Brachydanio rerio</name>
    <dbReference type="NCBI Taxonomy" id="7955"/>
    <lineage>
        <taxon>Eukaryota</taxon>
        <taxon>Metazoa</taxon>
        <taxon>Chordata</taxon>
        <taxon>Craniata</taxon>
        <taxon>Vertebrata</taxon>
        <taxon>Euteleostomi</taxon>
        <taxon>Actinopterygii</taxon>
        <taxon>Neopterygii</taxon>
        <taxon>Teleostei</taxon>
        <taxon>Ostariophysi</taxon>
        <taxon>Cypriniformes</taxon>
        <taxon>Danionidae</taxon>
        <taxon>Danioninae</taxon>
        <taxon>Danio</taxon>
    </lineage>
</organism>